<dbReference type="PROSITE" id="PS50042">
    <property type="entry name" value="CNMP_BINDING_3"/>
    <property type="match status" value="1"/>
</dbReference>
<feature type="region of interest" description="Disordered" evidence="1">
    <location>
        <begin position="1"/>
        <end position="89"/>
    </location>
</feature>
<feature type="domain" description="Cyclic nucleotide-binding" evidence="2">
    <location>
        <begin position="178"/>
        <end position="243"/>
    </location>
</feature>
<name>A0A7R9BB44_TIMSH</name>
<proteinExistence type="predicted"/>
<dbReference type="CDD" id="cd00038">
    <property type="entry name" value="CAP_ED"/>
    <property type="match status" value="1"/>
</dbReference>
<accession>A0A7R9BB44</accession>
<gene>
    <name evidence="3" type="ORF">TSIB3V08_LOCUS12737</name>
</gene>
<evidence type="ECO:0000256" key="1">
    <source>
        <dbReference type="SAM" id="MobiDB-lite"/>
    </source>
</evidence>
<feature type="compositionally biased region" description="Polar residues" evidence="1">
    <location>
        <begin position="30"/>
        <end position="52"/>
    </location>
</feature>
<dbReference type="Pfam" id="PF00027">
    <property type="entry name" value="cNMP_binding"/>
    <property type="match status" value="1"/>
</dbReference>
<dbReference type="Gene3D" id="2.60.120.10">
    <property type="entry name" value="Jelly Rolls"/>
    <property type="match status" value="1"/>
</dbReference>
<organism evidence="3">
    <name type="scientific">Timema shepardi</name>
    <name type="common">Walking stick</name>
    <dbReference type="NCBI Taxonomy" id="629360"/>
    <lineage>
        <taxon>Eukaryota</taxon>
        <taxon>Metazoa</taxon>
        <taxon>Ecdysozoa</taxon>
        <taxon>Arthropoda</taxon>
        <taxon>Hexapoda</taxon>
        <taxon>Insecta</taxon>
        <taxon>Pterygota</taxon>
        <taxon>Neoptera</taxon>
        <taxon>Polyneoptera</taxon>
        <taxon>Phasmatodea</taxon>
        <taxon>Timematodea</taxon>
        <taxon>Timematoidea</taxon>
        <taxon>Timematidae</taxon>
        <taxon>Timema</taxon>
    </lineage>
</organism>
<evidence type="ECO:0000313" key="3">
    <source>
        <dbReference type="EMBL" id="CAD7268737.1"/>
    </source>
</evidence>
<feature type="compositionally biased region" description="Basic and acidic residues" evidence="1">
    <location>
        <begin position="20"/>
        <end position="29"/>
    </location>
</feature>
<dbReference type="EMBL" id="OC016009">
    <property type="protein sequence ID" value="CAD7268737.1"/>
    <property type="molecule type" value="Genomic_DNA"/>
</dbReference>
<protein>
    <recommendedName>
        <fullName evidence="2">Cyclic nucleotide-binding domain-containing protein</fullName>
    </recommendedName>
</protein>
<dbReference type="InterPro" id="IPR018490">
    <property type="entry name" value="cNMP-bd_dom_sf"/>
</dbReference>
<sequence length="266" mass="29052">MNKGATLGQVGGEQGSNSGSEERGTRDEQGSNSGSGATPDNVPGTPTDQPSLTHRRSRSGLDIKFPASPQPDMLPEYDPHNSSPQVSLDKHSCENLTGAMDPLETPDLQANLGGSKRRSATMTDGMDEQTLIDLAREAFVRELGLEDDAILQGGRVEIREVPTGTYLMKEESNKDVALVYLISGLLQVSQKMTDNHEEVSMFSAHPGEIVGGLAVLTGEPSFFTIRAKHYSRIALLSKNTFYKYSLVYINMRCVLLGHQEYIFMKD</sequence>
<dbReference type="InterPro" id="IPR000595">
    <property type="entry name" value="cNMP-bd_dom"/>
</dbReference>
<dbReference type="AlphaFoldDB" id="A0A7R9BB44"/>
<reference evidence="3" key="1">
    <citation type="submission" date="2020-11" db="EMBL/GenBank/DDBJ databases">
        <authorList>
            <person name="Tran Van P."/>
        </authorList>
    </citation>
    <scope>NUCLEOTIDE SEQUENCE</scope>
</reference>
<evidence type="ECO:0000259" key="2">
    <source>
        <dbReference type="PROSITE" id="PS50042"/>
    </source>
</evidence>
<dbReference type="InterPro" id="IPR014710">
    <property type="entry name" value="RmlC-like_jellyroll"/>
</dbReference>
<dbReference type="SUPFAM" id="SSF51206">
    <property type="entry name" value="cAMP-binding domain-like"/>
    <property type="match status" value="1"/>
</dbReference>